<dbReference type="Pfam" id="PF14322">
    <property type="entry name" value="SusD-like_3"/>
    <property type="match status" value="1"/>
</dbReference>
<dbReference type="SUPFAM" id="SSF48452">
    <property type="entry name" value="TPR-like"/>
    <property type="match status" value="1"/>
</dbReference>
<protein>
    <submittedName>
        <fullName evidence="2">RagB/SusD family nutrient uptake outer membrane protein</fullName>
    </submittedName>
</protein>
<dbReference type="Proteomes" id="UP000326903">
    <property type="component" value="Unassembled WGS sequence"/>
</dbReference>
<dbReference type="AlphaFoldDB" id="A0A5J5IJX2"/>
<dbReference type="RefSeq" id="WP_150412916.1">
    <property type="nucleotide sequence ID" value="NZ_VYQF01000001.1"/>
</dbReference>
<name>A0A5J5IJX2_9BACT</name>
<evidence type="ECO:0000259" key="1">
    <source>
        <dbReference type="Pfam" id="PF14322"/>
    </source>
</evidence>
<evidence type="ECO:0000313" key="2">
    <source>
        <dbReference type="EMBL" id="KAA9040828.1"/>
    </source>
</evidence>
<dbReference type="InterPro" id="IPR033985">
    <property type="entry name" value="SusD-like_N"/>
</dbReference>
<proteinExistence type="predicted"/>
<dbReference type="SMART" id="SM00028">
    <property type="entry name" value="TPR"/>
    <property type="match status" value="2"/>
</dbReference>
<reference evidence="2 3" key="1">
    <citation type="submission" date="2019-09" db="EMBL/GenBank/DDBJ databases">
        <title>Draft genome sequence of Ginsengibacter sp. BR5-29.</title>
        <authorList>
            <person name="Im W.-T."/>
        </authorList>
    </citation>
    <scope>NUCLEOTIDE SEQUENCE [LARGE SCALE GENOMIC DNA]</scope>
    <source>
        <strain evidence="2 3">BR5-29</strain>
    </source>
</reference>
<sequence length="254" mass="28828">MNEFATPSFGEASCDNYFEPIDIYSSGDDGSKATYTWQPHDYIAPNDWSSAYLPVYNSNYCLETLDNIPMSASNEATWKNVKGSALFFRAYYFGQLAWVYAKAYDKSTASTDLGIALRLTSDFNVTSTRATVEETYKKIVADTKESVMYLPELPVHSYRPSKAAAYGLLARTYLSMRQYDSAFKYADLCLALQNSLLNYNDGSINATSFVPFQRFNKEIIFYTSMNGLNITPLYSRADTTLYDSYSDSDRRKQM</sequence>
<keyword evidence="3" id="KW-1185">Reference proteome</keyword>
<dbReference type="EMBL" id="VYQF01000001">
    <property type="protein sequence ID" value="KAA9040828.1"/>
    <property type="molecule type" value="Genomic_DNA"/>
</dbReference>
<dbReference type="InterPro" id="IPR019734">
    <property type="entry name" value="TPR_rpt"/>
</dbReference>
<gene>
    <name evidence="2" type="ORF">FW778_01955</name>
</gene>
<comment type="caution">
    <text evidence="2">The sequence shown here is derived from an EMBL/GenBank/DDBJ whole genome shotgun (WGS) entry which is preliminary data.</text>
</comment>
<organism evidence="2 3">
    <name type="scientific">Ginsengibacter hankyongi</name>
    <dbReference type="NCBI Taxonomy" id="2607284"/>
    <lineage>
        <taxon>Bacteria</taxon>
        <taxon>Pseudomonadati</taxon>
        <taxon>Bacteroidota</taxon>
        <taxon>Chitinophagia</taxon>
        <taxon>Chitinophagales</taxon>
        <taxon>Chitinophagaceae</taxon>
        <taxon>Ginsengibacter</taxon>
    </lineage>
</organism>
<dbReference type="Gene3D" id="1.25.40.390">
    <property type="match status" value="1"/>
</dbReference>
<dbReference type="InterPro" id="IPR011990">
    <property type="entry name" value="TPR-like_helical_dom_sf"/>
</dbReference>
<feature type="domain" description="SusD-like N-terminal" evidence="1">
    <location>
        <begin position="11"/>
        <end position="174"/>
    </location>
</feature>
<evidence type="ECO:0000313" key="3">
    <source>
        <dbReference type="Proteomes" id="UP000326903"/>
    </source>
</evidence>
<accession>A0A5J5IJX2</accession>